<dbReference type="Pfam" id="PF13671">
    <property type="entry name" value="AAA_33"/>
    <property type="match status" value="1"/>
</dbReference>
<keyword evidence="2" id="KW-1185">Reference proteome</keyword>
<evidence type="ECO:0000313" key="2">
    <source>
        <dbReference type="Proteomes" id="UP000295087"/>
    </source>
</evidence>
<sequence length="502" mass="55088">MNGEPGHRPPPEPAQVHETHSGVVLLYGDRAYKVKKPLRTDFLDFSTTVLRERACARELELNRRINPDVYLGVAHLGDPTGGPAEPVLIMRRMPADRRLSVLLAQPGYSTDALTSLIHLLVRFHDESPHRPDINRTGTAKALRTRWRSLLDPLHEAAADIIDPDVLARIDRRAMRYLDGRAPLLDQRIADGRIVDGHGDLLAEDIFELPDGFRVLDCLDFDDRLRYVDRLDDVAFLAMDFDSVGQADLADRFVDEYLRESADPAPASLRDHYIAYRATVRAKVDVIRAGQGDHTAADRARDHLALAERRLARGTVRLTTIGGLPGTGKSTVATELAARTGAVLISSDHVRNELARVGAVGGHVGQFGAGRYTPANKARVYDELLWRANVLLASGVPVVLDASWSDPEQRHRAAALADDVAAELVALRCVCPAELAFQRIRERRDSESDATPQIAEAMAATNPAWPGAVDIDTAGRLADSVATACRVWHDSPDLSPEPVRSPV</sequence>
<dbReference type="AlphaFoldDB" id="A0A4R6P2A6"/>
<dbReference type="PANTHER" id="PTHR43883:SF1">
    <property type="entry name" value="GLUCONOKINASE"/>
    <property type="match status" value="1"/>
</dbReference>
<dbReference type="Proteomes" id="UP000295087">
    <property type="component" value="Unassembled WGS sequence"/>
</dbReference>
<dbReference type="RefSeq" id="WP_067487783.1">
    <property type="nucleotide sequence ID" value="NZ_SNXK01000007.1"/>
</dbReference>
<gene>
    <name evidence="1" type="ORF">DFR75_10779</name>
</gene>
<protein>
    <recommendedName>
        <fullName evidence="3">AAA family ATPase</fullName>
    </recommendedName>
</protein>
<dbReference type="InterPro" id="IPR027417">
    <property type="entry name" value="P-loop_NTPase"/>
</dbReference>
<dbReference type="InterPro" id="IPR011009">
    <property type="entry name" value="Kinase-like_dom_sf"/>
</dbReference>
<dbReference type="PANTHER" id="PTHR43883">
    <property type="entry name" value="SLR0207 PROTEIN"/>
    <property type="match status" value="1"/>
</dbReference>
<dbReference type="SUPFAM" id="SSF56112">
    <property type="entry name" value="Protein kinase-like (PK-like)"/>
    <property type="match status" value="1"/>
</dbReference>
<name>A0A4R6P2A6_NOCIG</name>
<evidence type="ECO:0008006" key="3">
    <source>
        <dbReference type="Google" id="ProtNLM"/>
    </source>
</evidence>
<evidence type="ECO:0000313" key="1">
    <source>
        <dbReference type="EMBL" id="TDP31854.1"/>
    </source>
</evidence>
<dbReference type="Gene3D" id="3.40.50.300">
    <property type="entry name" value="P-loop containing nucleotide triphosphate hydrolases"/>
    <property type="match status" value="1"/>
</dbReference>
<accession>A0A4R6P2A6</accession>
<proteinExistence type="predicted"/>
<dbReference type="SUPFAM" id="SSF52540">
    <property type="entry name" value="P-loop containing nucleoside triphosphate hydrolases"/>
    <property type="match status" value="1"/>
</dbReference>
<dbReference type="InterPro" id="IPR052732">
    <property type="entry name" value="Cell-binding_unc_protein"/>
</dbReference>
<reference evidence="1 2" key="1">
    <citation type="submission" date="2019-03" db="EMBL/GenBank/DDBJ databases">
        <title>Genomic Encyclopedia of Type Strains, Phase IV (KMG-IV): sequencing the most valuable type-strain genomes for metagenomic binning, comparative biology and taxonomic classification.</title>
        <authorList>
            <person name="Goeker M."/>
        </authorList>
    </citation>
    <scope>NUCLEOTIDE SEQUENCE [LARGE SCALE GENOMIC DNA]</scope>
    <source>
        <strain evidence="1 2">DSM 44496</strain>
    </source>
</reference>
<dbReference type="EMBL" id="SNXK01000007">
    <property type="protein sequence ID" value="TDP31854.1"/>
    <property type="molecule type" value="Genomic_DNA"/>
</dbReference>
<organism evidence="1 2">
    <name type="scientific">Nocardia ignorata</name>
    <dbReference type="NCBI Taxonomy" id="145285"/>
    <lineage>
        <taxon>Bacteria</taxon>
        <taxon>Bacillati</taxon>
        <taxon>Actinomycetota</taxon>
        <taxon>Actinomycetes</taxon>
        <taxon>Mycobacteriales</taxon>
        <taxon>Nocardiaceae</taxon>
        <taxon>Nocardia</taxon>
    </lineage>
</organism>
<comment type="caution">
    <text evidence="1">The sequence shown here is derived from an EMBL/GenBank/DDBJ whole genome shotgun (WGS) entry which is preliminary data.</text>
</comment>